<dbReference type="Proteomes" id="UP000299102">
    <property type="component" value="Unassembled WGS sequence"/>
</dbReference>
<accession>A0A4C1XRQ5</accession>
<gene>
    <name evidence="1" type="ORF">EVAR_53472_1</name>
</gene>
<evidence type="ECO:0000313" key="2">
    <source>
        <dbReference type="Proteomes" id="UP000299102"/>
    </source>
</evidence>
<reference evidence="1 2" key="1">
    <citation type="journal article" date="2019" name="Commun. Biol.">
        <title>The bagworm genome reveals a unique fibroin gene that provides high tensile strength.</title>
        <authorList>
            <person name="Kono N."/>
            <person name="Nakamura H."/>
            <person name="Ohtoshi R."/>
            <person name="Tomita M."/>
            <person name="Numata K."/>
            <person name="Arakawa K."/>
        </authorList>
    </citation>
    <scope>NUCLEOTIDE SEQUENCE [LARGE SCALE GENOMIC DNA]</scope>
</reference>
<name>A0A4C1XRQ5_EUMVA</name>
<evidence type="ECO:0000313" key="1">
    <source>
        <dbReference type="EMBL" id="GBP65662.1"/>
    </source>
</evidence>
<protein>
    <submittedName>
        <fullName evidence="1">Uncharacterized protein</fullName>
    </submittedName>
</protein>
<comment type="caution">
    <text evidence="1">The sequence shown here is derived from an EMBL/GenBank/DDBJ whole genome shotgun (WGS) entry which is preliminary data.</text>
</comment>
<dbReference type="EMBL" id="BGZK01000935">
    <property type="protein sequence ID" value="GBP65662.1"/>
    <property type="molecule type" value="Genomic_DNA"/>
</dbReference>
<keyword evidence="2" id="KW-1185">Reference proteome</keyword>
<proteinExistence type="predicted"/>
<organism evidence="1 2">
    <name type="scientific">Eumeta variegata</name>
    <name type="common">Bagworm moth</name>
    <name type="synonym">Eumeta japonica</name>
    <dbReference type="NCBI Taxonomy" id="151549"/>
    <lineage>
        <taxon>Eukaryota</taxon>
        <taxon>Metazoa</taxon>
        <taxon>Ecdysozoa</taxon>
        <taxon>Arthropoda</taxon>
        <taxon>Hexapoda</taxon>
        <taxon>Insecta</taxon>
        <taxon>Pterygota</taxon>
        <taxon>Neoptera</taxon>
        <taxon>Endopterygota</taxon>
        <taxon>Lepidoptera</taxon>
        <taxon>Glossata</taxon>
        <taxon>Ditrysia</taxon>
        <taxon>Tineoidea</taxon>
        <taxon>Psychidae</taxon>
        <taxon>Oiketicinae</taxon>
        <taxon>Eumeta</taxon>
    </lineage>
</organism>
<sequence length="113" mass="12299">MYTGSPYSPVGAFCKRPPINAPAGRFAQSPILQSGYDTFEVYDYGFGHFVEGFPLVYVSLVALSASGSSMVETANFRDAAQLATARLHYPLCQCSIFQVLFDEGPPKSCTVRD</sequence>
<dbReference type="AlphaFoldDB" id="A0A4C1XRQ5"/>